<dbReference type="AlphaFoldDB" id="A0A370KTH4"/>
<sequence length="71" mass="8077">MMDTIYLVDEYSDKIIPIEAGRYRVVRNNDSMISTSLKITAGTYVIRRRWLPPTALRIWDTSISGDVATGL</sequence>
<dbReference type="EMBL" id="NAAC01000007">
    <property type="protein sequence ID" value="RDJ13915.1"/>
    <property type="molecule type" value="Genomic_DNA"/>
</dbReference>
<reference evidence="1 2" key="1">
    <citation type="submission" date="2017-03" db="EMBL/GenBank/DDBJ databases">
        <title>Genome analysis of Rhizobial strains effectives or ineffectives for nitrogen fixation isolated from bean seeds.</title>
        <authorList>
            <person name="Peralta H."/>
            <person name="Aguilar-Vera A."/>
            <person name="Mora Y."/>
            <person name="Vargas-Lagunas C."/>
            <person name="Girard L."/>
            <person name="Mora J."/>
        </authorList>
    </citation>
    <scope>NUCLEOTIDE SEQUENCE [LARGE SCALE GENOMIC DNA]</scope>
    <source>
        <strain evidence="1 2">CCGM3</strain>
    </source>
</reference>
<comment type="caution">
    <text evidence="1">The sequence shown here is derived from an EMBL/GenBank/DDBJ whole genome shotgun (WGS) entry which is preliminary data.</text>
</comment>
<protein>
    <submittedName>
        <fullName evidence="1">Uncharacterized protein</fullName>
    </submittedName>
</protein>
<accession>A0A370KTH4</accession>
<evidence type="ECO:0000313" key="1">
    <source>
        <dbReference type="EMBL" id="RDJ13915.1"/>
    </source>
</evidence>
<dbReference type="Proteomes" id="UP000254939">
    <property type="component" value="Unassembled WGS sequence"/>
</dbReference>
<organism evidence="1 2">
    <name type="scientific">Rhizobium grahamii</name>
    <dbReference type="NCBI Taxonomy" id="1120045"/>
    <lineage>
        <taxon>Bacteria</taxon>
        <taxon>Pseudomonadati</taxon>
        <taxon>Pseudomonadota</taxon>
        <taxon>Alphaproteobacteria</taxon>
        <taxon>Hyphomicrobiales</taxon>
        <taxon>Rhizobiaceae</taxon>
        <taxon>Rhizobium/Agrobacterium group</taxon>
        <taxon>Rhizobium</taxon>
    </lineage>
</organism>
<proteinExistence type="predicted"/>
<evidence type="ECO:0000313" key="2">
    <source>
        <dbReference type="Proteomes" id="UP000254939"/>
    </source>
</evidence>
<name>A0A370KTH4_9HYPH</name>
<gene>
    <name evidence="1" type="ORF">B5K06_08045</name>
</gene>